<dbReference type="InterPro" id="IPR017871">
    <property type="entry name" value="ABC_transporter-like_CS"/>
</dbReference>
<dbReference type="PROSITE" id="PS50893">
    <property type="entry name" value="ABC_TRANSPORTER_2"/>
    <property type="match status" value="1"/>
</dbReference>
<sequence>MGKLRADQLYLGYESMMVVEELDLSIPQGEITIFIGSNGCGKSTILRSFARLLQPKKGTIYLNGKDIQKQPNKEVAKKLAILPQGPQAPEGLTVKELCYYGRHPHKGIFSKNTEEDHQMIKWVLEETGMTAFADRSLDALSGGQRQRAWIAMALAQGTDLLLLDEPTTYLDLAHQIEVLELLKRLNQEYQRTIVMVLHDLNQAARYADHLVCIRNGEVYHQGTPAEVFTEEMIKDVFSLDSKIINDPVVGSPMCIPIGVSKHAQEKKMMLI</sequence>
<dbReference type="SMART" id="SM00382">
    <property type="entry name" value="AAA"/>
    <property type="match status" value="1"/>
</dbReference>
<evidence type="ECO:0000259" key="10">
    <source>
        <dbReference type="PROSITE" id="PS50893"/>
    </source>
</evidence>
<evidence type="ECO:0000256" key="7">
    <source>
        <dbReference type="ARBA" id="ARBA00023004"/>
    </source>
</evidence>
<accession>A0ABW4LUS8</accession>
<reference evidence="12" key="1">
    <citation type="journal article" date="2019" name="Int. J. Syst. Evol. Microbiol.">
        <title>The Global Catalogue of Microorganisms (GCM) 10K type strain sequencing project: providing services to taxonomists for standard genome sequencing and annotation.</title>
        <authorList>
            <consortium name="The Broad Institute Genomics Platform"/>
            <consortium name="The Broad Institute Genome Sequencing Center for Infectious Disease"/>
            <person name="Wu L."/>
            <person name="Ma J."/>
        </authorList>
    </citation>
    <scope>NUCLEOTIDE SEQUENCE [LARGE SCALE GENOMIC DNA]</scope>
    <source>
        <strain evidence="12">CCUG 49339</strain>
    </source>
</reference>
<evidence type="ECO:0000313" key="12">
    <source>
        <dbReference type="Proteomes" id="UP001597214"/>
    </source>
</evidence>
<dbReference type="Gene3D" id="3.40.50.300">
    <property type="entry name" value="P-loop containing nucleotide triphosphate hydrolases"/>
    <property type="match status" value="1"/>
</dbReference>
<dbReference type="InterPro" id="IPR027417">
    <property type="entry name" value="P-loop_NTPase"/>
</dbReference>
<keyword evidence="9" id="KW-0472">Membrane</keyword>
<keyword evidence="6 11" id="KW-0067">ATP-binding</keyword>
<dbReference type="Pfam" id="PF00005">
    <property type="entry name" value="ABC_tran"/>
    <property type="match status" value="1"/>
</dbReference>
<keyword evidence="8" id="KW-0406">Ion transport</keyword>
<protein>
    <submittedName>
        <fullName evidence="11">ABC transporter ATP-binding protein</fullName>
    </submittedName>
</protein>
<keyword evidence="5" id="KW-0547">Nucleotide-binding</keyword>
<dbReference type="SUPFAM" id="SSF52540">
    <property type="entry name" value="P-loop containing nucleoside triphosphate hydrolases"/>
    <property type="match status" value="1"/>
</dbReference>
<evidence type="ECO:0000256" key="4">
    <source>
        <dbReference type="ARBA" id="ARBA00022496"/>
    </source>
</evidence>
<keyword evidence="7" id="KW-0408">Iron</keyword>
<keyword evidence="12" id="KW-1185">Reference proteome</keyword>
<feature type="domain" description="ABC transporter" evidence="10">
    <location>
        <begin position="4"/>
        <end position="240"/>
    </location>
</feature>
<proteinExistence type="predicted"/>
<keyword evidence="2" id="KW-0813">Transport</keyword>
<dbReference type="InterPro" id="IPR003593">
    <property type="entry name" value="AAA+_ATPase"/>
</dbReference>
<gene>
    <name evidence="11" type="ORF">ACFSCX_15105</name>
</gene>
<keyword evidence="4" id="KW-0410">Iron transport</keyword>
<dbReference type="CDD" id="cd03214">
    <property type="entry name" value="ABC_Iron-Siderophores_B12_Hemin"/>
    <property type="match status" value="1"/>
</dbReference>
<evidence type="ECO:0000256" key="9">
    <source>
        <dbReference type="ARBA" id="ARBA00023136"/>
    </source>
</evidence>
<comment type="subcellular location">
    <subcellularLocation>
        <location evidence="1">Cell membrane</location>
        <topology evidence="1">Peripheral membrane protein</topology>
    </subcellularLocation>
</comment>
<dbReference type="EMBL" id="JBHUEM010000024">
    <property type="protein sequence ID" value="MFD1737863.1"/>
    <property type="molecule type" value="Genomic_DNA"/>
</dbReference>
<evidence type="ECO:0000256" key="8">
    <source>
        <dbReference type="ARBA" id="ARBA00023065"/>
    </source>
</evidence>
<dbReference type="RefSeq" id="WP_377929083.1">
    <property type="nucleotide sequence ID" value="NZ_JBHUEM010000024.1"/>
</dbReference>
<name>A0ABW4LUS8_9BACI</name>
<evidence type="ECO:0000256" key="6">
    <source>
        <dbReference type="ARBA" id="ARBA00022840"/>
    </source>
</evidence>
<dbReference type="InterPro" id="IPR051535">
    <property type="entry name" value="Siderophore_ABC-ATPase"/>
</dbReference>
<evidence type="ECO:0000256" key="5">
    <source>
        <dbReference type="ARBA" id="ARBA00022741"/>
    </source>
</evidence>
<dbReference type="PANTHER" id="PTHR42771:SF2">
    <property type="entry name" value="IRON(3+)-HYDROXAMATE IMPORT ATP-BINDING PROTEIN FHUC"/>
    <property type="match status" value="1"/>
</dbReference>
<dbReference type="GO" id="GO:0005524">
    <property type="term" value="F:ATP binding"/>
    <property type="evidence" value="ECO:0007669"/>
    <property type="project" value="UniProtKB-KW"/>
</dbReference>
<evidence type="ECO:0000256" key="1">
    <source>
        <dbReference type="ARBA" id="ARBA00004202"/>
    </source>
</evidence>
<evidence type="ECO:0000313" key="11">
    <source>
        <dbReference type="EMBL" id="MFD1737863.1"/>
    </source>
</evidence>
<evidence type="ECO:0000256" key="3">
    <source>
        <dbReference type="ARBA" id="ARBA00022475"/>
    </source>
</evidence>
<dbReference type="PANTHER" id="PTHR42771">
    <property type="entry name" value="IRON(3+)-HYDROXAMATE IMPORT ATP-BINDING PROTEIN FHUC"/>
    <property type="match status" value="1"/>
</dbReference>
<dbReference type="PROSITE" id="PS00211">
    <property type="entry name" value="ABC_TRANSPORTER_1"/>
    <property type="match status" value="1"/>
</dbReference>
<dbReference type="Proteomes" id="UP001597214">
    <property type="component" value="Unassembled WGS sequence"/>
</dbReference>
<comment type="caution">
    <text evidence="11">The sequence shown here is derived from an EMBL/GenBank/DDBJ whole genome shotgun (WGS) entry which is preliminary data.</text>
</comment>
<evidence type="ECO:0000256" key="2">
    <source>
        <dbReference type="ARBA" id="ARBA00022448"/>
    </source>
</evidence>
<dbReference type="InterPro" id="IPR003439">
    <property type="entry name" value="ABC_transporter-like_ATP-bd"/>
</dbReference>
<organism evidence="11 12">
    <name type="scientific">Bacillus salitolerans</name>
    <dbReference type="NCBI Taxonomy" id="1437434"/>
    <lineage>
        <taxon>Bacteria</taxon>
        <taxon>Bacillati</taxon>
        <taxon>Bacillota</taxon>
        <taxon>Bacilli</taxon>
        <taxon>Bacillales</taxon>
        <taxon>Bacillaceae</taxon>
        <taxon>Bacillus</taxon>
    </lineage>
</organism>
<keyword evidence="3" id="KW-1003">Cell membrane</keyword>